<keyword evidence="7" id="KW-0679">Respiratory chain</keyword>
<dbReference type="OrthoDB" id="10063829at2759"/>
<dbReference type="InterPro" id="IPR009947">
    <property type="entry name" value="NDUA7"/>
</dbReference>
<comment type="similarity">
    <text evidence="3">Belongs to the complex I NDUFA7 subunit family.</text>
</comment>
<dbReference type="GO" id="GO:0006120">
    <property type="term" value="P:mitochondrial electron transport, NADH to ubiquinone"/>
    <property type="evidence" value="ECO:0007669"/>
    <property type="project" value="TreeGrafter"/>
</dbReference>
<evidence type="ECO:0000256" key="9">
    <source>
        <dbReference type="ARBA" id="ARBA00022982"/>
    </source>
</evidence>
<comment type="subcellular location">
    <subcellularLocation>
        <location evidence="2">Mitochondrion inner membrane</location>
        <topology evidence="2">Peripheral membrane protein</topology>
        <orientation evidence="2">Matrix side</orientation>
    </subcellularLocation>
</comment>
<protein>
    <recommendedName>
        <fullName evidence="5">NADH dehydrogenase [ubiquinone] 1 alpha subcomplex subunit 7</fullName>
    </recommendedName>
    <alternativeName>
        <fullName evidence="14">Complex I-B14.5a</fullName>
    </alternativeName>
    <alternativeName>
        <fullName evidence="13">NADH-ubiquinone oxidoreductase subunit B14.5a</fullName>
    </alternativeName>
</protein>
<evidence type="ECO:0000256" key="11">
    <source>
        <dbReference type="ARBA" id="ARBA00023128"/>
    </source>
</evidence>
<keyword evidence="11" id="KW-0496">Mitochondrion</keyword>
<evidence type="ECO:0000256" key="3">
    <source>
        <dbReference type="ARBA" id="ARBA00005482"/>
    </source>
</evidence>
<dbReference type="GO" id="GO:0005743">
    <property type="term" value="C:mitochondrial inner membrane"/>
    <property type="evidence" value="ECO:0007669"/>
    <property type="project" value="UniProtKB-SubCell"/>
</dbReference>
<evidence type="ECO:0000256" key="1">
    <source>
        <dbReference type="ARBA" id="ARBA00003195"/>
    </source>
</evidence>
<evidence type="ECO:0000256" key="6">
    <source>
        <dbReference type="ARBA" id="ARBA00022448"/>
    </source>
</evidence>
<accession>A0A7I8V6D9</accession>
<evidence type="ECO:0000256" key="5">
    <source>
        <dbReference type="ARBA" id="ARBA00016383"/>
    </source>
</evidence>
<evidence type="ECO:0000256" key="8">
    <source>
        <dbReference type="ARBA" id="ARBA00022792"/>
    </source>
</evidence>
<keyword evidence="10" id="KW-0007">Acetylation</keyword>
<proteinExistence type="inferred from homology"/>
<dbReference type="AlphaFoldDB" id="A0A7I8V6D9"/>
<evidence type="ECO:0000313" key="17">
    <source>
        <dbReference type="Proteomes" id="UP000549394"/>
    </source>
</evidence>
<dbReference type="Proteomes" id="UP000549394">
    <property type="component" value="Unassembled WGS sequence"/>
</dbReference>
<evidence type="ECO:0000256" key="4">
    <source>
        <dbReference type="ARBA" id="ARBA00011533"/>
    </source>
</evidence>
<dbReference type="EMBL" id="CAJFCJ010000002">
    <property type="protein sequence ID" value="CAD5111875.1"/>
    <property type="molecule type" value="Genomic_DNA"/>
</dbReference>
<feature type="region of interest" description="Disordered" evidence="15">
    <location>
        <begin position="72"/>
        <end position="104"/>
    </location>
</feature>
<comment type="caution">
    <text evidence="16">The sequence shown here is derived from an EMBL/GenBank/DDBJ whole genome shotgun (WGS) entry which is preliminary data.</text>
</comment>
<organism evidence="16 17">
    <name type="scientific">Dimorphilus gyrociliatus</name>
    <dbReference type="NCBI Taxonomy" id="2664684"/>
    <lineage>
        <taxon>Eukaryota</taxon>
        <taxon>Metazoa</taxon>
        <taxon>Spiralia</taxon>
        <taxon>Lophotrochozoa</taxon>
        <taxon>Annelida</taxon>
        <taxon>Polychaeta</taxon>
        <taxon>Polychaeta incertae sedis</taxon>
        <taxon>Dinophilidae</taxon>
        <taxon>Dimorphilus</taxon>
    </lineage>
</organism>
<evidence type="ECO:0000256" key="12">
    <source>
        <dbReference type="ARBA" id="ARBA00023136"/>
    </source>
</evidence>
<evidence type="ECO:0000256" key="14">
    <source>
        <dbReference type="ARBA" id="ARBA00033401"/>
    </source>
</evidence>
<keyword evidence="9" id="KW-0249">Electron transport</keyword>
<evidence type="ECO:0000256" key="2">
    <source>
        <dbReference type="ARBA" id="ARBA00004443"/>
    </source>
</evidence>
<gene>
    <name evidence="16" type="ORF">DGYR_LOCUS1103</name>
</gene>
<dbReference type="PANTHER" id="PTHR12485">
    <property type="entry name" value="NADH-UBIQUINONE OXIDOREDUCTASE SUBUNIT B"/>
    <property type="match status" value="1"/>
</dbReference>
<reference evidence="16 17" key="1">
    <citation type="submission" date="2020-08" db="EMBL/GenBank/DDBJ databases">
        <authorList>
            <person name="Hejnol A."/>
        </authorList>
    </citation>
    <scope>NUCLEOTIDE SEQUENCE [LARGE SCALE GENOMIC DNA]</scope>
</reference>
<name>A0A7I8V6D9_9ANNE</name>
<evidence type="ECO:0000256" key="10">
    <source>
        <dbReference type="ARBA" id="ARBA00022990"/>
    </source>
</evidence>
<evidence type="ECO:0000313" key="16">
    <source>
        <dbReference type="EMBL" id="CAD5111875.1"/>
    </source>
</evidence>
<dbReference type="PANTHER" id="PTHR12485:SF1">
    <property type="entry name" value="NADH DEHYDROGENASE [UBIQUINONE] 1 ALPHA SUBCOMPLEX SUBUNIT 7"/>
    <property type="match status" value="1"/>
</dbReference>
<keyword evidence="12" id="KW-0472">Membrane</keyword>
<sequence length="104" mass="11555">MSSPAGRTVTPLISRIRNFMAGRKIMEHQRFEQTISPRTQPPPNIPGGIAHHLSHNNYFLRDGRRIANAPTNSYSSSKLISAVSEEPSTVASRTPRPGAVYNWD</sequence>
<evidence type="ECO:0000256" key="15">
    <source>
        <dbReference type="SAM" id="MobiDB-lite"/>
    </source>
</evidence>
<keyword evidence="8" id="KW-0999">Mitochondrion inner membrane</keyword>
<comment type="function">
    <text evidence="1">Accessory subunit of the mitochondrial membrane respiratory chain NADH dehydrogenase (Complex I), that is believed not to be involved in catalysis. Complex I functions in the transfer of electrons from NADH to the respiratory chain. The immediate electron acceptor for the enzyme is believed to be ubiquinone.</text>
</comment>
<evidence type="ECO:0000256" key="7">
    <source>
        <dbReference type="ARBA" id="ARBA00022660"/>
    </source>
</evidence>
<keyword evidence="17" id="KW-1185">Reference proteome</keyword>
<evidence type="ECO:0000256" key="13">
    <source>
        <dbReference type="ARBA" id="ARBA00030360"/>
    </source>
</evidence>
<comment type="subunit">
    <text evidence="4">Complex I is composed of 45 different subunits.</text>
</comment>
<keyword evidence="6" id="KW-0813">Transport</keyword>
<dbReference type="Pfam" id="PF07347">
    <property type="entry name" value="CI-B14_5a"/>
    <property type="match status" value="1"/>
</dbReference>